<feature type="compositionally biased region" description="Low complexity" evidence="1">
    <location>
        <begin position="775"/>
        <end position="785"/>
    </location>
</feature>
<feature type="region of interest" description="Disordered" evidence="1">
    <location>
        <begin position="752"/>
        <end position="787"/>
    </location>
</feature>
<feature type="compositionally biased region" description="Low complexity" evidence="1">
    <location>
        <begin position="380"/>
        <end position="391"/>
    </location>
</feature>
<evidence type="ECO:0000313" key="3">
    <source>
        <dbReference type="Proteomes" id="UP000695026"/>
    </source>
</evidence>
<dbReference type="OrthoDB" id="8945866at2759"/>
<feature type="region of interest" description="Disordered" evidence="1">
    <location>
        <begin position="873"/>
        <end position="893"/>
    </location>
</feature>
<evidence type="ECO:0000256" key="1">
    <source>
        <dbReference type="SAM" id="MobiDB-lite"/>
    </source>
</evidence>
<dbReference type="GO" id="GO:0070886">
    <property type="term" value="P:positive regulation of calcineurin-NFAT signaling cascade"/>
    <property type="evidence" value="ECO:0007669"/>
    <property type="project" value="TreeGrafter"/>
</dbReference>
<dbReference type="RefSeq" id="XP_007442434.1">
    <property type="nucleotide sequence ID" value="XM_007442372.3"/>
</dbReference>
<dbReference type="Pfam" id="PF15232">
    <property type="entry name" value="DUF4585"/>
    <property type="match status" value="1"/>
</dbReference>
<dbReference type="InterPro" id="IPR027838">
    <property type="entry name" value="DUF4585"/>
</dbReference>
<proteinExistence type="predicted"/>
<protein>
    <submittedName>
        <fullName evidence="4">Uncharacterized protein C10orf71 homolog</fullName>
    </submittedName>
</protein>
<accession>A0A9F2RCD7</accession>
<dbReference type="KEGG" id="pbi:103048348"/>
<organism evidence="3 4">
    <name type="scientific">Python bivittatus</name>
    <name type="common">Burmese python</name>
    <name type="synonym">Python molurus bivittatus</name>
    <dbReference type="NCBI Taxonomy" id="176946"/>
    <lineage>
        <taxon>Eukaryota</taxon>
        <taxon>Metazoa</taxon>
        <taxon>Chordata</taxon>
        <taxon>Craniata</taxon>
        <taxon>Vertebrata</taxon>
        <taxon>Euteleostomi</taxon>
        <taxon>Lepidosauria</taxon>
        <taxon>Squamata</taxon>
        <taxon>Bifurcata</taxon>
        <taxon>Unidentata</taxon>
        <taxon>Episquamata</taxon>
        <taxon>Toxicofera</taxon>
        <taxon>Serpentes</taxon>
        <taxon>Henophidia</taxon>
        <taxon>Pythonidae</taxon>
        <taxon>Python</taxon>
    </lineage>
</organism>
<dbReference type="InterPro" id="IPR052303">
    <property type="entry name" value="CEFIP"/>
</dbReference>
<feature type="region of interest" description="Disordered" evidence="1">
    <location>
        <begin position="931"/>
        <end position="959"/>
    </location>
</feature>
<evidence type="ECO:0000259" key="2">
    <source>
        <dbReference type="Pfam" id="PF15232"/>
    </source>
</evidence>
<name>A0A9F2RCD7_PYTBI</name>
<feature type="region of interest" description="Disordered" evidence="1">
    <location>
        <begin position="1026"/>
        <end position="1047"/>
    </location>
</feature>
<dbReference type="Proteomes" id="UP000695026">
    <property type="component" value="Unplaced"/>
</dbReference>
<gene>
    <name evidence="4" type="primary">CUNH10orf71</name>
</gene>
<dbReference type="PANTHER" id="PTHR33775">
    <property type="entry name" value="CARDIAC-ENRICHED FHL2-INTERACTING PROTEIN-RELATED"/>
    <property type="match status" value="1"/>
</dbReference>
<feature type="compositionally biased region" description="Basic and acidic residues" evidence="1">
    <location>
        <begin position="1221"/>
        <end position="1235"/>
    </location>
</feature>
<feature type="region of interest" description="Disordered" evidence="1">
    <location>
        <begin position="380"/>
        <end position="402"/>
    </location>
</feature>
<feature type="compositionally biased region" description="Basic and acidic residues" evidence="1">
    <location>
        <begin position="873"/>
        <end position="888"/>
    </location>
</feature>
<evidence type="ECO:0000313" key="4">
    <source>
        <dbReference type="RefSeq" id="XP_007442434.1"/>
    </source>
</evidence>
<keyword evidence="3" id="KW-1185">Reference proteome</keyword>
<dbReference type="GeneID" id="103048348"/>
<sequence>MQGSKKQADGQSDSSSIGSLLDDTDREVCSFTDRAFKSLCVAELQTPYTDVDPVGPSNIPHQFSSKFFHGPWNYAIKKNTDFHKQLSKKEHTTFLLSKVSTNSKTHEDKKYSINNPGIRRKLDLPLSDLRNCAHISKVSSLIKTFDKVDNQVSLLIAKQPVNNNLTECPLIYGDNMAFWSDKTILNIQKGISEFPDPCQNMANPSDKRKGYNKIDLAYESLPGLYPRQAKVSNIPKFSVSKQMMKNRTGKAKEIARKSSFLHSENSAFESWNAHHKKLIEMGEMMPKDGSLTYFEETPFFKKPCISEQKASPPKAIGPFILEQTFSDGSSPKSLSKASLSSVSLAQVYFPSSANAKNTVAQQLLPGVSGVPVPVYESPSPTSLTSSTLFPPRMTPSGSTSPVPISKAPIPSSAFPQVSVTPEAAFHSTDTQEILMPQITSLAEKTKPEFALRVENDFPAPWRKQKTTLSRMKLAEVTAAEVLKIKDSSYRKSSDVTPLVETSAAASHMVLSDQSNPSFSISTLLTPVIPVKQENDEPSENQLLVVTPLILEAGTTKDSEERKLYSQNDYKSKAPRLLFNLKDIRKRVKSTYSPSPLLRTLEDKNKIKEQINMKANVTATNVPEDSNKKMLGNTDKINTFEQMDYIQEKDNLISLNENLIGNDMMLSLSKSRADILKYQNKNHLLQSNSVHTKGFEMISVHEHNTSQPSPSPNSYLTDMAAVQQKDMQEHKYKNVTLGQDADEASKNLFFRAEEKTSNNENQAYSSTGNDHKGKRSTSSSEQSFASTVDQPFHETPFSLMQLFQKACLQESQRRKNDMEEREKRSSKEEEKAKEKDLHYYLLSNCDFDIDGIEKEKNEKENVLQEAMLEEKKKDRWKSIDCESESKPEEPLTSTLSNSVKPNLFMIKDNTFKSPPVTKAIKLPLLRSLSCEEATPNAQENPKNAITDREDDESGSIQGNMGCQMAEKSNLTAYYSFREGLDNFHIPEMMADSEETELLSVLSEKKLKRPEKLATFKEKNKIGKLRPSSAIQPNLGFESEPSQNEQRSPTRERINYMKNHVLSKQRGGSCIKKISQEMKSPIVTENHTCSPVSSDAFGYTSTILSNSASSTIQSPRSDSMVPSAFTGTLSDTTANFNISQTEKEANYPLHKATESIDKPSTTLMFDPEQTCKLSGDADSSLGTHERQLMNQMGRTAAKPPTVPPKTEKALRRAKKLASRRKKMEAQQKKLQDERLSQNEDVASQTPVQSLRSLVCPNSPLTSPKFSLIKQQPMVSLSPTPSLSATQRKLLQDPDSGEYFIVDLPIQLKTFYDPESGKYIQVSVPSSKRNLSQTPSSEISLSAYGLCPSTLSPRVASVPALPSPSQLSETASFMQALPLESVPGEQPGASCPESFDGPPCTDSDMFDIHSKNVDGSPSNCEKDMSSTATTENISMGSAEDFAVGGIL</sequence>
<feature type="region of interest" description="Disordered" evidence="1">
    <location>
        <begin position="810"/>
        <end position="832"/>
    </location>
</feature>
<feature type="region of interest" description="Disordered" evidence="1">
    <location>
        <begin position="1216"/>
        <end position="1242"/>
    </location>
</feature>
<dbReference type="OMA" id="HYSPPFN"/>
<feature type="compositionally biased region" description="Polar residues" evidence="1">
    <location>
        <begin position="757"/>
        <end position="767"/>
    </location>
</feature>
<reference evidence="4" key="1">
    <citation type="submission" date="2025-08" db="UniProtKB">
        <authorList>
            <consortium name="RefSeq"/>
        </authorList>
    </citation>
    <scope>IDENTIFICATION</scope>
    <source>
        <tissue evidence="4">Liver</tissue>
    </source>
</reference>
<dbReference type="CTD" id="103185851"/>
<dbReference type="PANTHER" id="PTHR33775:SF2">
    <property type="entry name" value="CARDIAC-ENRICHED FHL2-INTERACTING PROTEIN"/>
    <property type="match status" value="1"/>
</dbReference>
<dbReference type="GO" id="GO:0030018">
    <property type="term" value="C:Z disc"/>
    <property type="evidence" value="ECO:0007669"/>
    <property type="project" value="TreeGrafter"/>
</dbReference>
<feature type="domain" description="DUF4585" evidence="2">
    <location>
        <begin position="1281"/>
        <end position="1348"/>
    </location>
</feature>